<geneLocation type="plasmid" evidence="1 2">
    <name>unnamed</name>
</geneLocation>
<keyword evidence="2" id="KW-1185">Reference proteome</keyword>
<keyword evidence="1" id="KW-0614">Plasmid</keyword>
<sequence>MAGWAVTFDIYVPNTMLACDSVNTPEVCKSATVKNSTESYTATVSSGGILTLPDIDINVNGTDEGDIPSVTDVSVNLTNSGGTVTPNSITVTGGTVDIVLPDAAIPQVGATLMKTGQTTSYATNDDGDLEAGRATDFFTLSVNNPLAILTDLPTS</sequence>
<gene>
    <name evidence="1" type="ORF">GDS87_24870</name>
</gene>
<dbReference type="EMBL" id="CP045836">
    <property type="protein sequence ID" value="QGG54156.1"/>
    <property type="molecule type" value="Genomic_DNA"/>
</dbReference>
<reference evidence="1 2" key="1">
    <citation type="submission" date="2019-11" db="EMBL/GenBank/DDBJ databases">
        <title>Whole Genome Sequencing and Comparative Genomic Analyses of Lysinibacillus pakistanensis LZH-9, a Halotolerant Strain with Excellent COD Removal Capability.</title>
        <authorList>
            <person name="Zhou H."/>
        </authorList>
    </citation>
    <scope>NUCLEOTIDE SEQUENCE [LARGE SCALE GENOMIC DNA]</scope>
    <source>
        <strain evidence="1 2">LZH-9</strain>
        <plasmid evidence="1 2">unnamed</plasmid>
    </source>
</reference>
<name>A0ABX6DH62_9BACI</name>
<dbReference type="RefSeq" id="WP_369595992.1">
    <property type="nucleotide sequence ID" value="NZ_CP045836.1"/>
</dbReference>
<dbReference type="GO" id="GO:0016740">
    <property type="term" value="F:transferase activity"/>
    <property type="evidence" value="ECO:0007669"/>
    <property type="project" value="UniProtKB-KW"/>
</dbReference>
<proteinExistence type="predicted"/>
<keyword evidence="1" id="KW-0808">Transferase</keyword>
<evidence type="ECO:0000313" key="1">
    <source>
        <dbReference type="EMBL" id="QGG54156.1"/>
    </source>
</evidence>
<accession>A0ABX6DH62</accession>
<evidence type="ECO:0000313" key="2">
    <source>
        <dbReference type="Proteomes" id="UP000373269"/>
    </source>
</evidence>
<dbReference type="Proteomes" id="UP000373269">
    <property type="component" value="Plasmid unnamed"/>
</dbReference>
<organism evidence="1 2">
    <name type="scientific">Lysinibacillus pakistanensis</name>
    <dbReference type="NCBI Taxonomy" id="759811"/>
    <lineage>
        <taxon>Bacteria</taxon>
        <taxon>Bacillati</taxon>
        <taxon>Bacillota</taxon>
        <taxon>Bacilli</taxon>
        <taxon>Bacillales</taxon>
        <taxon>Bacillaceae</taxon>
        <taxon>Lysinibacillus</taxon>
    </lineage>
</organism>
<protein>
    <submittedName>
        <fullName evidence="1">Uncharacterized protein</fullName>
    </submittedName>
</protein>